<dbReference type="EMBL" id="LZDN01000006">
    <property type="protein sequence ID" value="OBX51466.1"/>
    <property type="molecule type" value="Genomic_DNA"/>
</dbReference>
<evidence type="ECO:0000256" key="1">
    <source>
        <dbReference type="SAM" id="Phobius"/>
    </source>
</evidence>
<gene>
    <name evidence="2" type="ORF">A9Z60_07715</name>
</gene>
<keyword evidence="1" id="KW-0472">Membrane</keyword>
<accession>A0A1B8PKQ3</accession>
<dbReference type="Proteomes" id="UP000092671">
    <property type="component" value="Unassembled WGS sequence"/>
</dbReference>
<keyword evidence="1" id="KW-1133">Transmembrane helix</keyword>
<protein>
    <recommendedName>
        <fullName evidence="4">Zinc-ribbon domain-containing protein</fullName>
    </recommendedName>
</protein>
<sequence length="257" mass="28779">MLGLTWSIEMGKLVKCEDCGKKVSINAMSCPKCGSLIQNQVSVQQQISKQQEKQAKYKASQEKNTKVLNFLFSVIVLFFAYRFISVSVLSALLLITASVLSLWFIKDFIQAKKPIKRSMLTGLSVILLVVGYIVGVGAENKAWQEKLDANPELARQVEREKAERIANKAKEQAERERQDKTSEAMLLMRCKEVIKPTLKSPKSMQVDVSSSEYGHNDGKPAVIMHYYAENSFGASILSKAFCTFDENGRLLKVEAVN</sequence>
<dbReference type="OrthoDB" id="5879670at2"/>
<reference evidence="2 3" key="1">
    <citation type="submission" date="2016-06" db="EMBL/GenBank/DDBJ databases">
        <title>Draft genome of Moraxella nonliquefaciens CCUG 60284.</title>
        <authorList>
            <person name="Salva-Serra F."/>
            <person name="Engstrom-Jakobsson H."/>
            <person name="Thorell K."/>
            <person name="Gonzales-Siles L."/>
            <person name="Karlsson R."/>
            <person name="Boulund F."/>
            <person name="Engstrand L."/>
            <person name="Kristiansson E."/>
            <person name="Moore E."/>
        </authorList>
    </citation>
    <scope>NUCLEOTIDE SEQUENCE [LARGE SCALE GENOMIC DNA]</scope>
    <source>
        <strain evidence="2 3">CCUG 60284</strain>
    </source>
</reference>
<comment type="caution">
    <text evidence="2">The sequence shown here is derived from an EMBL/GenBank/DDBJ whole genome shotgun (WGS) entry which is preliminary data.</text>
</comment>
<keyword evidence="1" id="KW-0812">Transmembrane</keyword>
<organism evidence="2 3">
    <name type="scientific">Moraxella nonliquefaciens</name>
    <dbReference type="NCBI Taxonomy" id="478"/>
    <lineage>
        <taxon>Bacteria</taxon>
        <taxon>Pseudomonadati</taxon>
        <taxon>Pseudomonadota</taxon>
        <taxon>Gammaproteobacteria</taxon>
        <taxon>Moraxellales</taxon>
        <taxon>Moraxellaceae</taxon>
        <taxon>Moraxella</taxon>
    </lineage>
</organism>
<evidence type="ECO:0000313" key="2">
    <source>
        <dbReference type="EMBL" id="OBX51466.1"/>
    </source>
</evidence>
<feature type="transmembrane region" description="Helical" evidence="1">
    <location>
        <begin position="90"/>
        <end position="108"/>
    </location>
</feature>
<dbReference type="AlphaFoldDB" id="A0A1B8PKQ3"/>
<proteinExistence type="predicted"/>
<feature type="transmembrane region" description="Helical" evidence="1">
    <location>
        <begin position="120"/>
        <end position="138"/>
    </location>
</feature>
<dbReference type="RefSeq" id="WP_066892721.1">
    <property type="nucleotide sequence ID" value="NZ_LZDN01000006.1"/>
</dbReference>
<feature type="transmembrane region" description="Helical" evidence="1">
    <location>
        <begin position="67"/>
        <end position="84"/>
    </location>
</feature>
<evidence type="ECO:0000313" key="3">
    <source>
        <dbReference type="Proteomes" id="UP000092671"/>
    </source>
</evidence>
<name>A0A1B8PKQ3_MORNO</name>
<evidence type="ECO:0008006" key="4">
    <source>
        <dbReference type="Google" id="ProtNLM"/>
    </source>
</evidence>